<feature type="non-terminal residue" evidence="1">
    <location>
        <position position="62"/>
    </location>
</feature>
<comment type="caution">
    <text evidence="1">The sequence shown here is derived from an EMBL/GenBank/DDBJ whole genome shotgun (WGS) entry which is preliminary data.</text>
</comment>
<dbReference type="AlphaFoldDB" id="A0A8S3D567"/>
<organism evidence="1 2">
    <name type="scientific">Rotaria magnacalcarata</name>
    <dbReference type="NCBI Taxonomy" id="392030"/>
    <lineage>
        <taxon>Eukaryota</taxon>
        <taxon>Metazoa</taxon>
        <taxon>Spiralia</taxon>
        <taxon>Gnathifera</taxon>
        <taxon>Rotifera</taxon>
        <taxon>Eurotatoria</taxon>
        <taxon>Bdelloidea</taxon>
        <taxon>Philodinida</taxon>
        <taxon>Philodinidae</taxon>
        <taxon>Rotaria</taxon>
    </lineage>
</organism>
<proteinExistence type="predicted"/>
<dbReference type="Proteomes" id="UP000676336">
    <property type="component" value="Unassembled WGS sequence"/>
</dbReference>
<name>A0A8S3D567_9BILA</name>
<evidence type="ECO:0000313" key="1">
    <source>
        <dbReference type="EMBL" id="CAF4948478.1"/>
    </source>
</evidence>
<sequence>KPAFAIPCCLYNVCPINGNEQSIWKLDDKVHDEFIRLMINTVDCKVCSRQDQICYHVEIDIP</sequence>
<gene>
    <name evidence="1" type="ORF">SMN809_LOCUS53992</name>
</gene>
<protein>
    <submittedName>
        <fullName evidence="1">Uncharacterized protein</fullName>
    </submittedName>
</protein>
<evidence type="ECO:0000313" key="2">
    <source>
        <dbReference type="Proteomes" id="UP000676336"/>
    </source>
</evidence>
<dbReference type="EMBL" id="CAJOBI010187129">
    <property type="protein sequence ID" value="CAF4948478.1"/>
    <property type="molecule type" value="Genomic_DNA"/>
</dbReference>
<feature type="non-terminal residue" evidence="1">
    <location>
        <position position="1"/>
    </location>
</feature>
<reference evidence="1" key="1">
    <citation type="submission" date="2021-02" db="EMBL/GenBank/DDBJ databases">
        <authorList>
            <person name="Nowell W R."/>
        </authorList>
    </citation>
    <scope>NUCLEOTIDE SEQUENCE</scope>
</reference>
<accession>A0A8S3D567</accession>